<evidence type="ECO:0000313" key="4">
    <source>
        <dbReference type="EMBL" id="MFB9520362.1"/>
    </source>
</evidence>
<dbReference type="InterPro" id="IPR009012">
    <property type="entry name" value="GrpE_head"/>
</dbReference>
<sequence length="228" mass="24700">MTPPASPSEHSSSPEHSSPRGPESPARARPTEQDRRVQQLTFRAQALEKKRAAVERTLRDLLEGLLEVDDILADAVRRTTAGEANGTDGTGRPGAAQAGPGLLEEQLGAAHRVLRRRLLAAGVEPMDLVGSRAVPSISRVVAREPRASVPADTVLEERVTGFYADREVLREALVVVAVPGRDPEPEPDPEPTAEPTAEPGAAPPTAAPVRPRRQPRRPSRHKRRKRRT</sequence>
<dbReference type="Proteomes" id="UP001589718">
    <property type="component" value="Unassembled WGS sequence"/>
</dbReference>
<organism evidence="4 5">
    <name type="scientific">Streptomyces cremeus</name>
    <dbReference type="NCBI Taxonomy" id="66881"/>
    <lineage>
        <taxon>Bacteria</taxon>
        <taxon>Bacillati</taxon>
        <taxon>Actinomycetota</taxon>
        <taxon>Actinomycetes</taxon>
        <taxon>Kitasatosporales</taxon>
        <taxon>Streptomycetaceae</taxon>
        <taxon>Streptomyces</taxon>
    </lineage>
</organism>
<feature type="region of interest" description="Disordered" evidence="3">
    <location>
        <begin position="178"/>
        <end position="228"/>
    </location>
</feature>
<keyword evidence="2" id="KW-0175">Coiled coil</keyword>
<keyword evidence="1" id="KW-0143">Chaperone</keyword>
<keyword evidence="5" id="KW-1185">Reference proteome</keyword>
<name>A0ABV5PB03_STRCM</name>
<dbReference type="EMBL" id="JBHMCR010000005">
    <property type="protein sequence ID" value="MFB9520362.1"/>
    <property type="molecule type" value="Genomic_DNA"/>
</dbReference>
<accession>A0ABV5PB03</accession>
<reference evidence="4 5" key="1">
    <citation type="submission" date="2024-09" db="EMBL/GenBank/DDBJ databases">
        <authorList>
            <person name="Sun Q."/>
            <person name="Mori K."/>
        </authorList>
    </citation>
    <scope>NUCLEOTIDE SEQUENCE [LARGE SCALE GENOMIC DNA]</scope>
    <source>
        <strain evidence="4 5">JCM 4362</strain>
    </source>
</reference>
<feature type="region of interest" description="Disordered" evidence="3">
    <location>
        <begin position="1"/>
        <end position="36"/>
    </location>
</feature>
<feature type="compositionally biased region" description="Low complexity" evidence="3">
    <location>
        <begin position="7"/>
        <end position="25"/>
    </location>
</feature>
<gene>
    <name evidence="4" type="primary">grpE</name>
    <name evidence="4" type="ORF">ACFFTU_10430</name>
</gene>
<dbReference type="Pfam" id="PF01025">
    <property type="entry name" value="GrpE"/>
    <property type="match status" value="1"/>
</dbReference>
<evidence type="ECO:0000256" key="3">
    <source>
        <dbReference type="SAM" id="MobiDB-lite"/>
    </source>
</evidence>
<dbReference type="RefSeq" id="WP_345227787.1">
    <property type="nucleotide sequence ID" value="NZ_BAAAXE010000014.1"/>
</dbReference>
<feature type="compositionally biased region" description="Basic residues" evidence="3">
    <location>
        <begin position="210"/>
        <end position="228"/>
    </location>
</feature>
<feature type="coiled-coil region" evidence="2">
    <location>
        <begin position="37"/>
        <end position="64"/>
    </location>
</feature>
<dbReference type="Gene3D" id="2.30.22.10">
    <property type="entry name" value="Head domain of nucleotide exchange factor GrpE"/>
    <property type="match status" value="1"/>
</dbReference>
<dbReference type="InterPro" id="IPR000740">
    <property type="entry name" value="GrpE"/>
</dbReference>
<proteinExistence type="predicted"/>
<evidence type="ECO:0000313" key="5">
    <source>
        <dbReference type="Proteomes" id="UP001589718"/>
    </source>
</evidence>
<dbReference type="SUPFAM" id="SSF51064">
    <property type="entry name" value="Head domain of nucleotide exchange factor GrpE"/>
    <property type="match status" value="1"/>
</dbReference>
<comment type="caution">
    <text evidence="4">The sequence shown here is derived from an EMBL/GenBank/DDBJ whole genome shotgun (WGS) entry which is preliminary data.</text>
</comment>
<evidence type="ECO:0000256" key="1">
    <source>
        <dbReference type="ARBA" id="ARBA00023186"/>
    </source>
</evidence>
<evidence type="ECO:0000256" key="2">
    <source>
        <dbReference type="SAM" id="Coils"/>
    </source>
</evidence>
<protein>
    <submittedName>
        <fullName evidence="4">Nucleotide exchange factor GrpE</fullName>
    </submittedName>
</protein>